<dbReference type="GO" id="GO:0004176">
    <property type="term" value="F:ATP-dependent peptidase activity"/>
    <property type="evidence" value="ECO:0007669"/>
    <property type="project" value="InterPro"/>
</dbReference>
<dbReference type="InterPro" id="IPR014721">
    <property type="entry name" value="Ribsml_uS5_D2-typ_fold_subgr"/>
</dbReference>
<gene>
    <name evidence="2" type="primary">lon</name>
    <name evidence="2" type="ORF">CGLAU_03005</name>
</gene>
<evidence type="ECO:0000313" key="3">
    <source>
        <dbReference type="Proteomes" id="UP000217209"/>
    </source>
</evidence>
<dbReference type="PROSITE" id="PS50106">
    <property type="entry name" value="PDZ"/>
    <property type="match status" value="1"/>
</dbReference>
<dbReference type="EC" id="3.4.21.53" evidence="2"/>
<proteinExistence type="predicted"/>
<name>A0A1Q2HUQ9_9CORY</name>
<dbReference type="Gene3D" id="2.30.42.10">
    <property type="match status" value="1"/>
</dbReference>
<keyword evidence="2" id="KW-0645">Protease</keyword>
<dbReference type="InterPro" id="IPR020568">
    <property type="entry name" value="Ribosomal_Su5_D2-typ_SF"/>
</dbReference>
<dbReference type="EMBL" id="CP019688">
    <property type="protein sequence ID" value="AQQ14586.1"/>
    <property type="molecule type" value="Genomic_DNA"/>
</dbReference>
<dbReference type="SUPFAM" id="SSF54211">
    <property type="entry name" value="Ribosomal protein S5 domain 2-like"/>
    <property type="match status" value="1"/>
</dbReference>
<dbReference type="Pfam" id="PF05362">
    <property type="entry name" value="Lon_C"/>
    <property type="match status" value="1"/>
</dbReference>
<dbReference type="GO" id="GO:0005524">
    <property type="term" value="F:ATP binding"/>
    <property type="evidence" value="ECO:0007669"/>
    <property type="project" value="InterPro"/>
</dbReference>
<protein>
    <submittedName>
        <fullName evidence="2">Lon protease</fullName>
        <ecNumber evidence="2">3.4.21.53</ecNumber>
    </submittedName>
</protein>
<dbReference type="Pfam" id="PF13180">
    <property type="entry name" value="PDZ_2"/>
    <property type="match status" value="1"/>
</dbReference>
<accession>A0A1Q2HUQ9</accession>
<feature type="domain" description="PDZ" evidence="1">
    <location>
        <begin position="166"/>
        <end position="222"/>
    </location>
</feature>
<dbReference type="AlphaFoldDB" id="A0A1Q2HUQ9"/>
<reference evidence="2 3" key="1">
    <citation type="submission" date="2016-12" db="EMBL/GenBank/DDBJ databases">
        <authorList>
            <person name="Song W.-J."/>
            <person name="Kurnit D.M."/>
        </authorList>
    </citation>
    <scope>NUCLEOTIDE SEQUENCE [LARGE SCALE GENOMIC DNA]</scope>
    <source>
        <strain evidence="2 3">DSM 30827</strain>
    </source>
</reference>
<dbReference type="GO" id="GO:0006508">
    <property type="term" value="P:proteolysis"/>
    <property type="evidence" value="ECO:0007669"/>
    <property type="project" value="UniProtKB-KW"/>
</dbReference>
<dbReference type="InterPro" id="IPR001478">
    <property type="entry name" value="PDZ"/>
</dbReference>
<evidence type="ECO:0000313" key="2">
    <source>
        <dbReference type="EMBL" id="AQQ14586.1"/>
    </source>
</evidence>
<dbReference type="InterPro" id="IPR008269">
    <property type="entry name" value="Lon_proteolytic"/>
</dbReference>
<dbReference type="PANTHER" id="PTHR10046">
    <property type="entry name" value="ATP DEPENDENT LON PROTEASE FAMILY MEMBER"/>
    <property type="match status" value="1"/>
</dbReference>
<dbReference type="GO" id="GO:0004252">
    <property type="term" value="F:serine-type endopeptidase activity"/>
    <property type="evidence" value="ECO:0007669"/>
    <property type="project" value="UniProtKB-EC"/>
</dbReference>
<sequence length="371" mass="38841">MKAAGREIEDDIEDGNEEDRVRTKRWSTVVWGAIPVALLAGVLTFDHIPGTDISLAVPYAAQGPGPLFDTLSEVSGEPVVRIDGADLDATSGALNMTTVSVRTNMTLPQAIGRWITTDDRFVPVEQIMPRDMSREEVQEFNQQAFVASEASATVAAMHYLGRPTRVVVHDVVDGAAASGHLEPGDALVAVDGTEITKPSDVQDIVRAKHPGDEVEITALRGGAERQERIALGKDERDENVALLGILMSSEPADGVDVTYNLQDVGGPSAGMIFALAVIDKLSPGELTGGKTVAGTGTINEAGEVGPIGGISHKITGARDTGMELFLAPEGNCAEAAGVETGDMVVAAVANLDEAVKAMDDYAAGREVATCK</sequence>
<dbReference type="KEGG" id="cgv:CGLAU_03005"/>
<dbReference type="InterPro" id="IPR036034">
    <property type="entry name" value="PDZ_sf"/>
</dbReference>
<dbReference type="SMART" id="SM00228">
    <property type="entry name" value="PDZ"/>
    <property type="match status" value="1"/>
</dbReference>
<dbReference type="GO" id="GO:0030163">
    <property type="term" value="P:protein catabolic process"/>
    <property type="evidence" value="ECO:0007669"/>
    <property type="project" value="InterPro"/>
</dbReference>
<dbReference type="SUPFAM" id="SSF50156">
    <property type="entry name" value="PDZ domain-like"/>
    <property type="match status" value="1"/>
</dbReference>
<dbReference type="Gene3D" id="3.30.230.10">
    <property type="match status" value="1"/>
</dbReference>
<keyword evidence="3" id="KW-1185">Reference proteome</keyword>
<dbReference type="InterPro" id="IPR027065">
    <property type="entry name" value="Lon_Prtase"/>
</dbReference>
<organism evidence="2 3">
    <name type="scientific">Corynebacterium glaucum</name>
    <dbReference type="NCBI Taxonomy" id="187491"/>
    <lineage>
        <taxon>Bacteria</taxon>
        <taxon>Bacillati</taxon>
        <taxon>Actinomycetota</taxon>
        <taxon>Actinomycetes</taxon>
        <taxon>Mycobacteriales</taxon>
        <taxon>Corynebacteriaceae</taxon>
        <taxon>Corynebacterium</taxon>
    </lineage>
</organism>
<dbReference type="Proteomes" id="UP000217209">
    <property type="component" value="Chromosome"/>
</dbReference>
<evidence type="ECO:0000259" key="1">
    <source>
        <dbReference type="PROSITE" id="PS50106"/>
    </source>
</evidence>
<keyword evidence="2" id="KW-0378">Hydrolase</keyword>